<evidence type="ECO:0000256" key="1">
    <source>
        <dbReference type="SAM" id="MobiDB-lite"/>
    </source>
</evidence>
<comment type="caution">
    <text evidence="3">The sequence shown here is derived from an EMBL/GenBank/DDBJ whole genome shotgun (WGS) entry which is preliminary data.</text>
</comment>
<keyword evidence="4" id="KW-1185">Reference proteome</keyword>
<sequence>MLGGGYRHRHVVVTRPVHASLGRSPRRLLSLLLGALIGIAGLVTVPAPAFAAPANDNFADAQVLTGAPVTVTGSNAAATKEPGERSHADNAGGKSVWFSWTAPDYGSVDVDLAGSSFDTLLAVYTGDSVGDLVLIGSVDDTPSGGRQGRISFPVVAGTTYRIAVDGYDGASGSIKLALDFGIATTGVVAGQVVDGQQVGLGLVCVAVYGEDGAGVGYAVTDGSGHYRVNDVEPGDYRVGFNDLGGAAGLRPASADDPGTRRGGRTRHGLLRHLNRDPQGRLGPAQRWCHLDLTRSAPRDEPLGLTRDEPVTDEPGLAGKGDIGPTADADREAPTGGVKTLLVSADRACVRVAADRARRSTRVRRTVPGRDRRSCLKRLRAIGP</sequence>
<feature type="compositionally biased region" description="Basic and acidic residues" evidence="1">
    <location>
        <begin position="297"/>
        <end position="309"/>
    </location>
</feature>
<dbReference type="Gene3D" id="2.60.40.10">
    <property type="entry name" value="Immunoglobulins"/>
    <property type="match status" value="1"/>
</dbReference>
<protein>
    <recommendedName>
        <fullName evidence="2">Peptidase C-terminal archaeal/bacterial domain-containing protein</fullName>
    </recommendedName>
</protein>
<gene>
    <name evidence="3" type="ORF">GCM10023350_11020</name>
</gene>
<feature type="region of interest" description="Disordered" evidence="1">
    <location>
        <begin position="297"/>
        <end position="332"/>
    </location>
</feature>
<dbReference type="Pfam" id="PF04151">
    <property type="entry name" value="PPC"/>
    <property type="match status" value="1"/>
</dbReference>
<evidence type="ECO:0000259" key="2">
    <source>
        <dbReference type="Pfam" id="PF04151"/>
    </source>
</evidence>
<evidence type="ECO:0000313" key="3">
    <source>
        <dbReference type="EMBL" id="GAA4729534.1"/>
    </source>
</evidence>
<feature type="domain" description="Peptidase C-terminal archaeal/bacterial" evidence="2">
    <location>
        <begin position="96"/>
        <end position="166"/>
    </location>
</feature>
<dbReference type="InterPro" id="IPR013783">
    <property type="entry name" value="Ig-like_fold"/>
</dbReference>
<dbReference type="SUPFAM" id="SSF49478">
    <property type="entry name" value="Cna protein B-type domain"/>
    <property type="match status" value="1"/>
</dbReference>
<dbReference type="RefSeq" id="WP_345525654.1">
    <property type="nucleotide sequence ID" value="NZ_BAABKN010000007.1"/>
</dbReference>
<organism evidence="3 4">
    <name type="scientific">Nocardioides endophyticus</name>
    <dbReference type="NCBI Taxonomy" id="1353775"/>
    <lineage>
        <taxon>Bacteria</taxon>
        <taxon>Bacillati</taxon>
        <taxon>Actinomycetota</taxon>
        <taxon>Actinomycetes</taxon>
        <taxon>Propionibacteriales</taxon>
        <taxon>Nocardioidaceae</taxon>
        <taxon>Nocardioides</taxon>
    </lineage>
</organism>
<dbReference type="Gene3D" id="2.60.120.380">
    <property type="match status" value="1"/>
</dbReference>
<proteinExistence type="predicted"/>
<name>A0ABP8YHS4_9ACTN</name>
<dbReference type="InterPro" id="IPR007280">
    <property type="entry name" value="Peptidase_C_arc/bac"/>
</dbReference>
<dbReference type="EMBL" id="BAABKN010000007">
    <property type="protein sequence ID" value="GAA4729534.1"/>
    <property type="molecule type" value="Genomic_DNA"/>
</dbReference>
<dbReference type="Proteomes" id="UP001499882">
    <property type="component" value="Unassembled WGS sequence"/>
</dbReference>
<accession>A0ABP8YHS4</accession>
<evidence type="ECO:0000313" key="4">
    <source>
        <dbReference type="Proteomes" id="UP001499882"/>
    </source>
</evidence>
<reference evidence="4" key="1">
    <citation type="journal article" date="2019" name="Int. J. Syst. Evol. Microbiol.">
        <title>The Global Catalogue of Microorganisms (GCM) 10K type strain sequencing project: providing services to taxonomists for standard genome sequencing and annotation.</title>
        <authorList>
            <consortium name="The Broad Institute Genomics Platform"/>
            <consortium name="The Broad Institute Genome Sequencing Center for Infectious Disease"/>
            <person name="Wu L."/>
            <person name="Ma J."/>
        </authorList>
    </citation>
    <scope>NUCLEOTIDE SEQUENCE [LARGE SCALE GENOMIC DNA]</scope>
    <source>
        <strain evidence="4">JCM 18532</strain>
    </source>
</reference>